<gene>
    <name evidence="2" type="ORF">FA13DRAFT_1794590</name>
</gene>
<evidence type="ECO:0000313" key="2">
    <source>
        <dbReference type="EMBL" id="TEB27650.1"/>
    </source>
</evidence>
<dbReference type="EMBL" id="QPFP01000038">
    <property type="protein sequence ID" value="TEB27650.1"/>
    <property type="molecule type" value="Genomic_DNA"/>
</dbReference>
<protein>
    <submittedName>
        <fullName evidence="2">Uncharacterized protein</fullName>
    </submittedName>
</protein>
<organism evidence="2 3">
    <name type="scientific">Coprinellus micaceus</name>
    <name type="common">Glistening ink-cap mushroom</name>
    <name type="synonym">Coprinus micaceus</name>
    <dbReference type="NCBI Taxonomy" id="71717"/>
    <lineage>
        <taxon>Eukaryota</taxon>
        <taxon>Fungi</taxon>
        <taxon>Dikarya</taxon>
        <taxon>Basidiomycota</taxon>
        <taxon>Agaricomycotina</taxon>
        <taxon>Agaricomycetes</taxon>
        <taxon>Agaricomycetidae</taxon>
        <taxon>Agaricales</taxon>
        <taxon>Agaricineae</taxon>
        <taxon>Psathyrellaceae</taxon>
        <taxon>Coprinellus</taxon>
    </lineage>
</organism>
<feature type="compositionally biased region" description="Basic and acidic residues" evidence="1">
    <location>
        <begin position="36"/>
        <end position="50"/>
    </location>
</feature>
<feature type="region of interest" description="Disordered" evidence="1">
    <location>
        <begin position="113"/>
        <end position="158"/>
    </location>
</feature>
<keyword evidence="3" id="KW-1185">Reference proteome</keyword>
<feature type="region of interest" description="Disordered" evidence="1">
    <location>
        <begin position="1"/>
        <end position="101"/>
    </location>
</feature>
<feature type="compositionally biased region" description="Basic and acidic residues" evidence="1">
    <location>
        <begin position="126"/>
        <end position="148"/>
    </location>
</feature>
<evidence type="ECO:0000256" key="1">
    <source>
        <dbReference type="SAM" id="MobiDB-lite"/>
    </source>
</evidence>
<evidence type="ECO:0000313" key="3">
    <source>
        <dbReference type="Proteomes" id="UP000298030"/>
    </source>
</evidence>
<accession>A0A4Y7T0I3</accession>
<comment type="caution">
    <text evidence="2">The sequence shown here is derived from an EMBL/GenBank/DDBJ whole genome shotgun (WGS) entry which is preliminary data.</text>
</comment>
<reference evidence="2 3" key="1">
    <citation type="journal article" date="2019" name="Nat. Ecol. Evol.">
        <title>Megaphylogeny resolves global patterns of mushroom evolution.</title>
        <authorList>
            <person name="Varga T."/>
            <person name="Krizsan K."/>
            <person name="Foldi C."/>
            <person name="Dima B."/>
            <person name="Sanchez-Garcia M."/>
            <person name="Sanchez-Ramirez S."/>
            <person name="Szollosi G.J."/>
            <person name="Szarkandi J.G."/>
            <person name="Papp V."/>
            <person name="Albert L."/>
            <person name="Andreopoulos W."/>
            <person name="Angelini C."/>
            <person name="Antonin V."/>
            <person name="Barry K.W."/>
            <person name="Bougher N.L."/>
            <person name="Buchanan P."/>
            <person name="Buyck B."/>
            <person name="Bense V."/>
            <person name="Catcheside P."/>
            <person name="Chovatia M."/>
            <person name="Cooper J."/>
            <person name="Damon W."/>
            <person name="Desjardin D."/>
            <person name="Finy P."/>
            <person name="Geml J."/>
            <person name="Haridas S."/>
            <person name="Hughes K."/>
            <person name="Justo A."/>
            <person name="Karasinski D."/>
            <person name="Kautmanova I."/>
            <person name="Kiss B."/>
            <person name="Kocsube S."/>
            <person name="Kotiranta H."/>
            <person name="LaButti K.M."/>
            <person name="Lechner B.E."/>
            <person name="Liimatainen K."/>
            <person name="Lipzen A."/>
            <person name="Lukacs Z."/>
            <person name="Mihaltcheva S."/>
            <person name="Morgado L.N."/>
            <person name="Niskanen T."/>
            <person name="Noordeloos M.E."/>
            <person name="Ohm R.A."/>
            <person name="Ortiz-Santana B."/>
            <person name="Ovrebo C."/>
            <person name="Racz N."/>
            <person name="Riley R."/>
            <person name="Savchenko A."/>
            <person name="Shiryaev A."/>
            <person name="Soop K."/>
            <person name="Spirin V."/>
            <person name="Szebenyi C."/>
            <person name="Tomsovsky M."/>
            <person name="Tulloss R.E."/>
            <person name="Uehling J."/>
            <person name="Grigoriev I.V."/>
            <person name="Vagvolgyi C."/>
            <person name="Papp T."/>
            <person name="Martin F.M."/>
            <person name="Miettinen O."/>
            <person name="Hibbett D.S."/>
            <person name="Nagy L.G."/>
        </authorList>
    </citation>
    <scope>NUCLEOTIDE SEQUENCE [LARGE SCALE GENOMIC DNA]</scope>
    <source>
        <strain evidence="2 3">FP101781</strain>
    </source>
</reference>
<sequence length="158" mass="16782">MSVSGKATGGCKRLLGTADDLPSMDAISSWPCPYGTKEDAGGERAGGDKRSRSHIRIPSPSVRHPSHAQEDTATLGDFGDDLHGAELSDSDSDGSTPMGVLTGKDRVEISHTGGEFGVLFEDSDSDASKERGEENPARSPEEHVEGFERQMLQLGDRP</sequence>
<dbReference type="Proteomes" id="UP000298030">
    <property type="component" value="Unassembled WGS sequence"/>
</dbReference>
<name>A0A4Y7T0I3_COPMI</name>
<proteinExistence type="predicted"/>
<dbReference type="AlphaFoldDB" id="A0A4Y7T0I3"/>